<dbReference type="EMBL" id="QZEY01000004">
    <property type="protein sequence ID" value="RJL32513.1"/>
    <property type="molecule type" value="Genomic_DNA"/>
</dbReference>
<dbReference type="CDD" id="cd16917">
    <property type="entry name" value="HATPase_UhpB-NarQ-NarX-like"/>
    <property type="match status" value="1"/>
</dbReference>
<feature type="domain" description="Signal transduction histidine kinase subgroup 3 dimerisation and phosphoacceptor" evidence="12">
    <location>
        <begin position="180"/>
        <end position="262"/>
    </location>
</feature>
<keyword evidence="6 13" id="KW-0418">Kinase</keyword>
<protein>
    <recommendedName>
        <fullName evidence="2">histidine kinase</fullName>
        <ecNumber evidence="2">2.7.13.3</ecNumber>
    </recommendedName>
</protein>
<evidence type="ECO:0000256" key="10">
    <source>
        <dbReference type="SAM" id="Phobius"/>
    </source>
</evidence>
<evidence type="ECO:0000259" key="12">
    <source>
        <dbReference type="Pfam" id="PF07730"/>
    </source>
</evidence>
<keyword evidence="10" id="KW-0472">Membrane</keyword>
<reference evidence="13 14" key="1">
    <citation type="submission" date="2018-09" db="EMBL/GenBank/DDBJ databases">
        <title>YIM 75507 draft genome.</title>
        <authorList>
            <person name="Tang S."/>
            <person name="Feng Y."/>
        </authorList>
    </citation>
    <scope>NUCLEOTIDE SEQUENCE [LARGE SCALE GENOMIC DNA]</scope>
    <source>
        <strain evidence="13 14">YIM 75507</strain>
    </source>
</reference>
<evidence type="ECO:0000259" key="11">
    <source>
        <dbReference type="Pfam" id="PF02518"/>
    </source>
</evidence>
<evidence type="ECO:0000256" key="5">
    <source>
        <dbReference type="ARBA" id="ARBA00022741"/>
    </source>
</evidence>
<evidence type="ECO:0000256" key="9">
    <source>
        <dbReference type="SAM" id="Coils"/>
    </source>
</evidence>
<dbReference type="InterPro" id="IPR036890">
    <property type="entry name" value="HATPase_C_sf"/>
</dbReference>
<keyword evidence="10" id="KW-1133">Transmembrane helix</keyword>
<accession>A0A3A4AT39</accession>
<evidence type="ECO:0000256" key="2">
    <source>
        <dbReference type="ARBA" id="ARBA00012438"/>
    </source>
</evidence>
<keyword evidence="14" id="KW-1185">Reference proteome</keyword>
<feature type="transmembrane region" description="Helical" evidence="10">
    <location>
        <begin position="58"/>
        <end position="77"/>
    </location>
</feature>
<dbReference type="InterPro" id="IPR011712">
    <property type="entry name" value="Sig_transdc_His_kin_sub3_dim/P"/>
</dbReference>
<keyword evidence="3" id="KW-0597">Phosphoprotein</keyword>
<dbReference type="InterPro" id="IPR003594">
    <property type="entry name" value="HATPase_dom"/>
</dbReference>
<gene>
    <name evidence="13" type="ORF">D5H75_13380</name>
</gene>
<dbReference type="AlphaFoldDB" id="A0A3A4AT39"/>
<dbReference type="RefSeq" id="WP_119926762.1">
    <property type="nucleotide sequence ID" value="NZ_QZEY01000004.1"/>
</dbReference>
<keyword evidence="9" id="KW-0175">Coiled coil</keyword>
<feature type="transmembrane region" description="Helical" evidence="10">
    <location>
        <begin position="33"/>
        <end position="51"/>
    </location>
</feature>
<evidence type="ECO:0000256" key="6">
    <source>
        <dbReference type="ARBA" id="ARBA00022777"/>
    </source>
</evidence>
<dbReference type="GO" id="GO:0005524">
    <property type="term" value="F:ATP binding"/>
    <property type="evidence" value="ECO:0007669"/>
    <property type="project" value="UniProtKB-KW"/>
</dbReference>
<dbReference type="GO" id="GO:0000155">
    <property type="term" value="F:phosphorelay sensor kinase activity"/>
    <property type="evidence" value="ECO:0007669"/>
    <property type="project" value="InterPro"/>
</dbReference>
<dbReference type="InterPro" id="IPR050482">
    <property type="entry name" value="Sensor_HK_TwoCompSys"/>
</dbReference>
<dbReference type="Proteomes" id="UP000265768">
    <property type="component" value="Unassembled WGS sequence"/>
</dbReference>
<evidence type="ECO:0000256" key="7">
    <source>
        <dbReference type="ARBA" id="ARBA00022840"/>
    </source>
</evidence>
<feature type="transmembrane region" description="Helical" evidence="10">
    <location>
        <begin position="127"/>
        <end position="144"/>
    </location>
</feature>
<dbReference type="Pfam" id="PF02518">
    <property type="entry name" value="HATPase_c"/>
    <property type="match status" value="1"/>
</dbReference>
<dbReference type="Gene3D" id="1.20.5.1930">
    <property type="match status" value="1"/>
</dbReference>
<keyword evidence="8" id="KW-0902">Two-component regulatory system</keyword>
<comment type="caution">
    <text evidence="13">The sequence shown here is derived from an EMBL/GenBank/DDBJ whole genome shotgun (WGS) entry which is preliminary data.</text>
</comment>
<proteinExistence type="predicted"/>
<dbReference type="PANTHER" id="PTHR24421">
    <property type="entry name" value="NITRATE/NITRITE SENSOR PROTEIN NARX-RELATED"/>
    <property type="match status" value="1"/>
</dbReference>
<name>A0A3A4AT39_9ACTN</name>
<dbReference type="Pfam" id="PF07730">
    <property type="entry name" value="HisKA_3"/>
    <property type="match status" value="1"/>
</dbReference>
<evidence type="ECO:0000313" key="13">
    <source>
        <dbReference type="EMBL" id="RJL32513.1"/>
    </source>
</evidence>
<dbReference type="GO" id="GO:0046983">
    <property type="term" value="F:protein dimerization activity"/>
    <property type="evidence" value="ECO:0007669"/>
    <property type="project" value="InterPro"/>
</dbReference>
<organism evidence="13 14">
    <name type="scientific">Bailinhaonella thermotolerans</name>
    <dbReference type="NCBI Taxonomy" id="1070861"/>
    <lineage>
        <taxon>Bacteria</taxon>
        <taxon>Bacillati</taxon>
        <taxon>Actinomycetota</taxon>
        <taxon>Actinomycetes</taxon>
        <taxon>Streptosporangiales</taxon>
        <taxon>Streptosporangiaceae</taxon>
        <taxon>Bailinhaonella</taxon>
    </lineage>
</organism>
<evidence type="ECO:0000313" key="14">
    <source>
        <dbReference type="Proteomes" id="UP000265768"/>
    </source>
</evidence>
<evidence type="ECO:0000256" key="3">
    <source>
        <dbReference type="ARBA" id="ARBA00022553"/>
    </source>
</evidence>
<keyword evidence="4" id="KW-0808">Transferase</keyword>
<feature type="domain" description="Histidine kinase/HSP90-like ATPase" evidence="11">
    <location>
        <begin position="301"/>
        <end position="393"/>
    </location>
</feature>
<keyword evidence="10" id="KW-0812">Transmembrane</keyword>
<dbReference type="EC" id="2.7.13.3" evidence="2"/>
<dbReference type="OrthoDB" id="227596at2"/>
<dbReference type="Gene3D" id="3.30.565.10">
    <property type="entry name" value="Histidine kinase-like ATPase, C-terminal domain"/>
    <property type="match status" value="1"/>
</dbReference>
<keyword evidence="7" id="KW-0067">ATP-binding</keyword>
<keyword evidence="5" id="KW-0547">Nucleotide-binding</keyword>
<evidence type="ECO:0000256" key="8">
    <source>
        <dbReference type="ARBA" id="ARBA00023012"/>
    </source>
</evidence>
<comment type="catalytic activity">
    <reaction evidence="1">
        <text>ATP + protein L-histidine = ADP + protein N-phospho-L-histidine.</text>
        <dbReference type="EC" id="2.7.13.3"/>
    </reaction>
</comment>
<dbReference type="GO" id="GO:0016020">
    <property type="term" value="C:membrane"/>
    <property type="evidence" value="ECO:0007669"/>
    <property type="project" value="InterPro"/>
</dbReference>
<evidence type="ECO:0000256" key="1">
    <source>
        <dbReference type="ARBA" id="ARBA00000085"/>
    </source>
</evidence>
<evidence type="ECO:0000256" key="4">
    <source>
        <dbReference type="ARBA" id="ARBA00022679"/>
    </source>
</evidence>
<dbReference type="SUPFAM" id="SSF55874">
    <property type="entry name" value="ATPase domain of HSP90 chaperone/DNA topoisomerase II/histidine kinase"/>
    <property type="match status" value="1"/>
</dbReference>
<feature type="coiled-coil region" evidence="9">
    <location>
        <begin position="155"/>
        <end position="188"/>
    </location>
</feature>
<sequence>MRVIREGVLIAAMGALIVLGTHGAQSQQPSARPFDAPACLLLLVALGGMPLRQRRPFTALGLTVAAALAYTVLGYAYGPFMLASVIPLYTIAVERPARHAVGAALAAWAALMAGRELIERFGDPRDSVFYGLTLLASLLLPVWAGGTVRLRVAYVAEARDRAVQEERARREEAQRRMAEERLMMAREVHDVVAHSLSMISVQAGAALHALERAAGGRNDEAGGRDDETGGRNDEVGAALGAIRAASKDALGDLRATLKGWREVSPGLARLDALVAELESGGVPVSLTREGDLGGLPPDVDRAAFRIVQEALTNVVRHAAGATTRVRLRRTAAELAVEVVNDAPALVGAPGEAPGGAGFGLAGMRERVSALGGSLRTGPREDGGFEVAARLPLAG</sequence>
<dbReference type="PANTHER" id="PTHR24421:SF10">
    <property type="entry name" value="NITRATE_NITRITE SENSOR PROTEIN NARQ"/>
    <property type="match status" value="1"/>
</dbReference>